<dbReference type="InterPro" id="IPR008927">
    <property type="entry name" value="6-PGluconate_DH-like_C_sf"/>
</dbReference>
<dbReference type="InterPro" id="IPR036291">
    <property type="entry name" value="NAD(P)-bd_dom_sf"/>
</dbReference>
<evidence type="ECO:0000259" key="6">
    <source>
        <dbReference type="Pfam" id="PF02737"/>
    </source>
</evidence>
<gene>
    <name evidence="7" type="ORF">TVY486_0201070</name>
</gene>
<accession>G0TRX2</accession>
<evidence type="ECO:0000259" key="5">
    <source>
        <dbReference type="Pfam" id="PF00725"/>
    </source>
</evidence>
<keyword evidence="1 7" id="KW-0560">Oxidoreductase</keyword>
<evidence type="ECO:0000256" key="4">
    <source>
        <dbReference type="ARBA" id="ARBA00023268"/>
    </source>
</evidence>
<dbReference type="PANTHER" id="PTHR23309:SF49">
    <property type="entry name" value="PEROXISOMAL BIFUNCTIONAL ENZYME"/>
    <property type="match status" value="1"/>
</dbReference>
<feature type="domain" description="3-hydroxyacyl-CoA dehydrogenase C-terminal" evidence="5">
    <location>
        <begin position="234"/>
        <end position="332"/>
    </location>
</feature>
<evidence type="ECO:0000313" key="7">
    <source>
        <dbReference type="EMBL" id="CCC46695.1"/>
    </source>
</evidence>
<dbReference type="PANTHER" id="PTHR23309">
    <property type="entry name" value="3-HYDROXYACYL-COA DEHYROGENASE"/>
    <property type="match status" value="1"/>
</dbReference>
<dbReference type="GO" id="GO:0016829">
    <property type="term" value="F:lyase activity"/>
    <property type="evidence" value="ECO:0007669"/>
    <property type="project" value="UniProtKB-KW"/>
</dbReference>
<protein>
    <submittedName>
        <fullName evidence="7">Putative 3-hydroxyacyl-CoA dehydrogenase, putati</fullName>
        <ecNumber evidence="7">1.1.1.35</ecNumber>
    </submittedName>
</protein>
<dbReference type="Pfam" id="PF02737">
    <property type="entry name" value="3HCDH_N"/>
    <property type="match status" value="1"/>
</dbReference>
<keyword evidence="3" id="KW-0456">Lyase</keyword>
<dbReference type="InterPro" id="IPR013328">
    <property type="entry name" value="6PGD_dom2"/>
</dbReference>
<reference evidence="7" key="1">
    <citation type="journal article" date="2012" name="Proc. Natl. Acad. Sci. U.S.A.">
        <title>Antigenic diversity is generated by distinct evolutionary mechanisms in African trypanosome species.</title>
        <authorList>
            <person name="Jackson A.P."/>
            <person name="Berry A."/>
            <person name="Aslett M."/>
            <person name="Allison H.C."/>
            <person name="Burton P."/>
            <person name="Vavrova-Anderson J."/>
            <person name="Brown R."/>
            <person name="Browne H."/>
            <person name="Corton N."/>
            <person name="Hauser H."/>
            <person name="Gamble J."/>
            <person name="Gilderthorp R."/>
            <person name="Marcello L."/>
            <person name="McQuillan J."/>
            <person name="Otto T.D."/>
            <person name="Quail M.A."/>
            <person name="Sanders M.J."/>
            <person name="van Tonder A."/>
            <person name="Ginger M.L."/>
            <person name="Field M.C."/>
            <person name="Barry J.D."/>
            <person name="Hertz-Fowler C."/>
            <person name="Berriman M."/>
        </authorList>
    </citation>
    <scope>NUCLEOTIDE SEQUENCE</scope>
    <source>
        <strain evidence="7">Y486</strain>
    </source>
</reference>
<keyword evidence="2" id="KW-0413">Isomerase</keyword>
<dbReference type="SUPFAM" id="SSF51735">
    <property type="entry name" value="NAD(P)-binding Rossmann-fold domains"/>
    <property type="match status" value="1"/>
</dbReference>
<dbReference type="GO" id="GO:0003857">
    <property type="term" value="F:(3S)-3-hydroxyacyl-CoA dehydrogenase (NAD+) activity"/>
    <property type="evidence" value="ECO:0007669"/>
    <property type="project" value="UniProtKB-EC"/>
</dbReference>
<dbReference type="SUPFAM" id="SSF48179">
    <property type="entry name" value="6-phosphogluconate dehydrogenase C-terminal domain-like"/>
    <property type="match status" value="2"/>
</dbReference>
<dbReference type="InterPro" id="IPR006176">
    <property type="entry name" value="3-OHacyl-CoA_DH_NAD-bd"/>
</dbReference>
<dbReference type="AlphaFoldDB" id="G0TRX2"/>
<proteinExistence type="predicted"/>
<dbReference type="GO" id="GO:0005777">
    <property type="term" value="C:peroxisome"/>
    <property type="evidence" value="ECO:0007669"/>
    <property type="project" value="TreeGrafter"/>
</dbReference>
<dbReference type="GO" id="GO:0070403">
    <property type="term" value="F:NAD+ binding"/>
    <property type="evidence" value="ECO:0007669"/>
    <property type="project" value="InterPro"/>
</dbReference>
<dbReference type="Gene3D" id="1.10.1040.10">
    <property type="entry name" value="N-(1-d-carboxylethyl)-l-norvaline Dehydrogenase, domain 2"/>
    <property type="match status" value="1"/>
</dbReference>
<sequence>FAQTVESPEAKAAQHLFSSHAVLGRPLPFFSKGVLNWATTTSVRRLVVVGFNNPSVVVVALLLRTGVSVTIMNRDGETSRRMQEAVRLELESSLRSHSAAAEEMKKCFANLSTIHCTDDLHAALRGVNAVLDCADEPLDVRLEMLTRLNRACSEECVVLACHPSYTVEDAAMACNWPPEKVVGMPLVFPPNTSSFLEVVQGKRTDHATVRCAIDVGALLHKVVITTRCSSVSFIERLLCVMLYQALAMLEQGALPMRIDSALKRFGFRAGILALDDLVGVSRTAEILSTLHKQKERDGMCVQIPPADVATIHNRLIDVGRLGQVIGRGWYTYEPNSVIDQTRAALCRLVGSTSGKEGGLRAAGVPSCKIPHPDRSVELIVLDVCQEKKIMRRHVSDKEIVERIVFAAVNETVILLSGGAISSSAAADIATVFGLGFPAWRGGLCYFADKFGLQNIDQRMRIYNRSSGDALFPQPCGELQRLAALQETFQSTWP</sequence>
<evidence type="ECO:0000256" key="3">
    <source>
        <dbReference type="ARBA" id="ARBA00023239"/>
    </source>
</evidence>
<dbReference type="GO" id="GO:0006635">
    <property type="term" value="P:fatty acid beta-oxidation"/>
    <property type="evidence" value="ECO:0007669"/>
    <property type="project" value="TreeGrafter"/>
</dbReference>
<dbReference type="GO" id="GO:0016853">
    <property type="term" value="F:isomerase activity"/>
    <property type="evidence" value="ECO:0007669"/>
    <property type="project" value="UniProtKB-KW"/>
</dbReference>
<name>G0TRX2_TRYVY</name>
<dbReference type="EMBL" id="HE573018">
    <property type="protein sequence ID" value="CCC46695.1"/>
    <property type="molecule type" value="Genomic_DNA"/>
</dbReference>
<feature type="domain" description="3-hydroxyacyl-CoA dehydrogenase NAD binding" evidence="6">
    <location>
        <begin position="59"/>
        <end position="226"/>
    </location>
</feature>
<dbReference type="EC" id="1.1.1.35" evidence="7"/>
<dbReference type="InterPro" id="IPR006108">
    <property type="entry name" value="3HC_DH_C"/>
</dbReference>
<feature type="non-terminal residue" evidence="7">
    <location>
        <position position="1"/>
    </location>
</feature>
<dbReference type="Gene3D" id="3.40.50.720">
    <property type="entry name" value="NAD(P)-binding Rossmann-like Domain"/>
    <property type="match status" value="1"/>
</dbReference>
<evidence type="ECO:0000256" key="2">
    <source>
        <dbReference type="ARBA" id="ARBA00023235"/>
    </source>
</evidence>
<dbReference type="Pfam" id="PF00725">
    <property type="entry name" value="3HCDH"/>
    <property type="match status" value="1"/>
</dbReference>
<dbReference type="VEuPathDB" id="TriTrypDB:TvY486_0201070"/>
<dbReference type="Gene3D" id="1.10.1040.50">
    <property type="match status" value="1"/>
</dbReference>
<keyword evidence="4" id="KW-0511">Multifunctional enzyme</keyword>
<evidence type="ECO:0000256" key="1">
    <source>
        <dbReference type="ARBA" id="ARBA00023002"/>
    </source>
</evidence>
<organism evidence="7">
    <name type="scientific">Trypanosoma vivax (strain Y486)</name>
    <dbReference type="NCBI Taxonomy" id="1055687"/>
    <lineage>
        <taxon>Eukaryota</taxon>
        <taxon>Discoba</taxon>
        <taxon>Euglenozoa</taxon>
        <taxon>Kinetoplastea</taxon>
        <taxon>Metakinetoplastina</taxon>
        <taxon>Trypanosomatida</taxon>
        <taxon>Trypanosomatidae</taxon>
        <taxon>Trypanosoma</taxon>
        <taxon>Duttonella</taxon>
    </lineage>
</organism>